<dbReference type="EMBL" id="JANBPG010002337">
    <property type="protein sequence ID" value="KAJ1886147.1"/>
    <property type="molecule type" value="Genomic_DNA"/>
</dbReference>
<sequence>RGILSLSWCRKDPGLLLSSGKDNRTVCWNPATGEIVGELPPSNNWVYDVQWNQANPNLLSGASFDGRVSLYSLAREGAVEEAVATDDPFAPQSTSAFAPSLSLKRPPKWLARPCGAAFGFGGQLVHFGQQQQGALVSITEFVSEPELAQQARQLEELLQDDRAAELCRERLEQSRGSDQERSWQVLQILFESDARDKLVRFLGFDKEEVKGRIAELIKAKRAVTEAEEAVEAAAASEQAASEAEAESEAQSEDRSEEQDSAAENPFASSTSLDADADDFFSKPIDVSVIDSTAATVGSAEPSVIESSADASVRALRLAFSGPFHIYDKRKDIALEDADGLITRAVLLGDIEAAVELCIEQEQFADALILATCGSAELAQRVQQAYFARRAQQASYVRLLHGIVLGDLGDVVGNGDLDEWDQIMALLCTYAQGDRFSTLCEQLGARLEQAGQLADAVLCYLASGNLDKVARIWIAREQALVGLQRVRALHAVVEKVSVFRKAVQFVDPAVSSEDSPVFELGALYDAYAEYAAFLASQGMFDIAARYLERTPAAYRCYLPTGEDALAALRNRLAISPDVPWTPAPVGADYEAQEKAAALAQGQAQAQALVQQQAQMQAQAQILQQQKQQPQMQARTQIPQQQQHQFAAASNVYGSAPTYGMPGAQHYPSGPAYGMTQYAAANTFPPPPQPLNPASIPTGNTPPPRREEAAWNDPPMVAKPAKRALPPAAAAIATPFPQGRGTPPPAAMTPFGGPPPPTAQQQQQQMPPRGGFVPTANKPLPAAPAAQMMHPQQQQQPGFMPSTQQQQPGFMALPTQQMQQPVSTQPTRGQVVSATPAQGATPVNAKSPVPQQQQQQTTKYPAGDRSHMPAEWVKVVGSLGAHLARAKQFAAPAQKRMVEDADRRLSLLFDLMNCAEVKPQLVAGFEQLCAALDARQFPQALQCQAELMALGSEITSNLVGVKHLINVLKTLPM</sequence>
<protein>
    <submittedName>
        <fullName evidence="1">Protein transport protein S31</fullName>
    </submittedName>
</protein>
<reference evidence="1" key="1">
    <citation type="submission" date="2022-07" db="EMBL/GenBank/DDBJ databases">
        <title>Phylogenomic reconstructions and comparative analyses of Kickxellomycotina fungi.</title>
        <authorList>
            <person name="Reynolds N.K."/>
            <person name="Stajich J.E."/>
            <person name="Barry K."/>
            <person name="Grigoriev I.V."/>
            <person name="Crous P."/>
            <person name="Smith M.E."/>
        </authorList>
    </citation>
    <scope>NUCLEOTIDE SEQUENCE</scope>
    <source>
        <strain evidence="1">Benny 63K</strain>
    </source>
</reference>
<gene>
    <name evidence="1" type="primary">SEC31_3</name>
    <name evidence="1" type="ORF">LPJ66_009773</name>
</gene>
<evidence type="ECO:0000313" key="1">
    <source>
        <dbReference type="EMBL" id="KAJ1886147.1"/>
    </source>
</evidence>
<name>A0ACC1I3X0_9FUNG</name>
<organism evidence="1 2">
    <name type="scientific">Kickxella alabastrina</name>
    <dbReference type="NCBI Taxonomy" id="61397"/>
    <lineage>
        <taxon>Eukaryota</taxon>
        <taxon>Fungi</taxon>
        <taxon>Fungi incertae sedis</taxon>
        <taxon>Zoopagomycota</taxon>
        <taxon>Kickxellomycotina</taxon>
        <taxon>Kickxellomycetes</taxon>
        <taxon>Kickxellales</taxon>
        <taxon>Kickxellaceae</taxon>
        <taxon>Kickxella</taxon>
    </lineage>
</organism>
<evidence type="ECO:0000313" key="2">
    <source>
        <dbReference type="Proteomes" id="UP001150581"/>
    </source>
</evidence>
<dbReference type="Proteomes" id="UP001150581">
    <property type="component" value="Unassembled WGS sequence"/>
</dbReference>
<feature type="non-terminal residue" evidence="1">
    <location>
        <position position="1"/>
    </location>
</feature>
<accession>A0ACC1I3X0</accession>
<proteinExistence type="predicted"/>
<keyword evidence="2" id="KW-1185">Reference proteome</keyword>
<comment type="caution">
    <text evidence="1">The sequence shown here is derived from an EMBL/GenBank/DDBJ whole genome shotgun (WGS) entry which is preliminary data.</text>
</comment>